<evidence type="ECO:0000256" key="1">
    <source>
        <dbReference type="SAM" id="SignalP"/>
    </source>
</evidence>
<dbReference type="SUPFAM" id="SSF69118">
    <property type="entry name" value="AhpD-like"/>
    <property type="match status" value="1"/>
</dbReference>
<feature type="domain" description="Carboxymuconolactone decarboxylase-like" evidence="2">
    <location>
        <begin position="294"/>
        <end position="369"/>
    </location>
</feature>
<evidence type="ECO:0000259" key="3">
    <source>
        <dbReference type="Pfam" id="PF07883"/>
    </source>
</evidence>
<feature type="domain" description="Carboxymuconolactone decarboxylase-like" evidence="2">
    <location>
        <begin position="161"/>
        <end position="228"/>
    </location>
</feature>
<organism evidence="4 5">
    <name type="scientific">Pedobacter westerhofensis</name>
    <dbReference type="NCBI Taxonomy" id="425512"/>
    <lineage>
        <taxon>Bacteria</taxon>
        <taxon>Pseudomonadati</taxon>
        <taxon>Bacteroidota</taxon>
        <taxon>Sphingobacteriia</taxon>
        <taxon>Sphingobacteriales</taxon>
        <taxon>Sphingobacteriaceae</taxon>
        <taxon>Pedobacter</taxon>
    </lineage>
</organism>
<dbReference type="OrthoDB" id="9812754at2"/>
<dbReference type="Pfam" id="PF07883">
    <property type="entry name" value="Cupin_2"/>
    <property type="match status" value="1"/>
</dbReference>
<dbReference type="Gene3D" id="2.60.120.10">
    <property type="entry name" value="Jelly Rolls"/>
    <property type="match status" value="1"/>
</dbReference>
<dbReference type="Pfam" id="PF02627">
    <property type="entry name" value="CMD"/>
    <property type="match status" value="2"/>
</dbReference>
<dbReference type="Gene3D" id="1.20.1290.10">
    <property type="entry name" value="AhpD-like"/>
    <property type="match status" value="1"/>
</dbReference>
<feature type="signal peptide" evidence="1">
    <location>
        <begin position="1"/>
        <end position="24"/>
    </location>
</feature>
<evidence type="ECO:0000259" key="2">
    <source>
        <dbReference type="Pfam" id="PF02627"/>
    </source>
</evidence>
<dbReference type="GO" id="GO:0051920">
    <property type="term" value="F:peroxiredoxin activity"/>
    <property type="evidence" value="ECO:0007669"/>
    <property type="project" value="InterPro"/>
</dbReference>
<evidence type="ECO:0000313" key="4">
    <source>
        <dbReference type="EMBL" id="SMO38289.1"/>
    </source>
</evidence>
<dbReference type="PANTHER" id="PTHR43698">
    <property type="entry name" value="RIBD C-TERMINAL DOMAIN CONTAINING PROTEIN"/>
    <property type="match status" value="1"/>
</dbReference>
<dbReference type="InterPro" id="IPR003779">
    <property type="entry name" value="CMD-like"/>
</dbReference>
<dbReference type="EMBL" id="FXTN01000001">
    <property type="protein sequence ID" value="SMO38289.1"/>
    <property type="molecule type" value="Genomic_DNA"/>
</dbReference>
<feature type="domain" description="Cupin type-2" evidence="3">
    <location>
        <begin position="68"/>
        <end position="127"/>
    </location>
</feature>
<dbReference type="InterPro" id="IPR047263">
    <property type="entry name" value="HNL-like_cupin"/>
</dbReference>
<dbReference type="InterPro" id="IPR013096">
    <property type="entry name" value="Cupin_2"/>
</dbReference>
<dbReference type="AlphaFoldDB" id="A0A521ATZ8"/>
<feature type="chain" id="PRO_5022019909" evidence="1">
    <location>
        <begin position="25"/>
        <end position="375"/>
    </location>
</feature>
<dbReference type="PANTHER" id="PTHR43698:SF1">
    <property type="entry name" value="BLL4564 PROTEIN"/>
    <property type="match status" value="1"/>
</dbReference>
<keyword evidence="5" id="KW-1185">Reference proteome</keyword>
<protein>
    <submittedName>
        <fullName evidence="4">Cupin domain protein</fullName>
    </submittedName>
</protein>
<dbReference type="InterPro" id="IPR029032">
    <property type="entry name" value="AhpD-like"/>
</dbReference>
<dbReference type="InterPro" id="IPR011051">
    <property type="entry name" value="RmlC_Cupin_sf"/>
</dbReference>
<accession>A0A521ATZ8</accession>
<dbReference type="Proteomes" id="UP000320300">
    <property type="component" value="Unassembled WGS sequence"/>
</dbReference>
<dbReference type="SUPFAM" id="SSF51182">
    <property type="entry name" value="RmlC-like cupins"/>
    <property type="match status" value="1"/>
</dbReference>
<keyword evidence="1" id="KW-0732">Signal</keyword>
<gene>
    <name evidence="4" type="ORF">SAMN06265348_101450</name>
</gene>
<evidence type="ECO:0000313" key="5">
    <source>
        <dbReference type="Proteomes" id="UP000320300"/>
    </source>
</evidence>
<dbReference type="InterPro" id="IPR014710">
    <property type="entry name" value="RmlC-like_jellyroll"/>
</dbReference>
<dbReference type="CDD" id="cd02233">
    <property type="entry name" value="cupin_HNL-like"/>
    <property type="match status" value="1"/>
</dbReference>
<dbReference type="RefSeq" id="WP_142526535.1">
    <property type="nucleotide sequence ID" value="NZ_CBCSJO010000002.1"/>
</dbReference>
<reference evidence="4 5" key="1">
    <citation type="submission" date="2017-05" db="EMBL/GenBank/DDBJ databases">
        <authorList>
            <person name="Varghese N."/>
            <person name="Submissions S."/>
        </authorList>
    </citation>
    <scope>NUCLEOTIDE SEQUENCE [LARGE SCALE GENOMIC DNA]</scope>
    <source>
        <strain evidence="4 5">DSM 19036</strain>
    </source>
</reference>
<proteinExistence type="predicted"/>
<sequence length="375" mass="40169">MKKSIIRVAGTSFLAIFMTIITDAQDKSAKSKSGVGNQTDASSHFTGNTSVKMYTDAKNGLDCSVGSVSFEPGARTNWHSHGGGQILLITEGTAFYQEKGKAKQVLHQGDIVTCLAGVEHWHGASPDQRMTHTAIGPNADKGTVIWLGKVDDETYLSGQTAAVTKQFLDQRQQGIAAIAALTAKGNLPALKFQLNKGLDTGLTVNEIKEILVQLYAYCGFPRSLNAINTFSTVMNERKAKNIKDPVGTEPVDLSSNVNKYELGKKNLETLSGKPETGPKAGYAAFVPVIEVFLKEHLFADIFSRGVLSNQDRELVTVSALTSLGGVEAQLQSHMGLARHNGLTTDQLSHMLDIVADVAAIADADAGRKVLGNLNR</sequence>
<name>A0A521ATZ8_9SPHI</name>